<proteinExistence type="inferred from homology"/>
<sequence>MSDFQRKLFQNRLAKAEQQLGVNISDVSGEDGGGTNESEDSFGDIAPLPTFRNRNAHSNLKRSSGSDDDAKYLRSLPKWSAFFDSNDIYRDPKTGYCFQTYYSNPVLGETLSDTPNNPVIFIAHHGAGSSGLTFAKLTESITKQARVQGYDSTPGLFTFDMRGHANTMMLNKRGRDGLNFDLSIDQICKDFVFVLGQFFNAHFKEGEQAPSLFLIGHSLGGSVITKIIYEQQHAEDNQKPLPKVISDCIKGLIMVDIVEDTAVKALNSMSSYLRGVPQQFPSMEKAVDWHLRSGLLNNRNSALISVPPLMYKSSPGGFYHWVTDLRRTSPYWSTWFTGLSSNFISITNSVSKMLILVNNDYLDKDLMIGQMQGRYQLLVFHNSQLQLKNTLTTLTQTVCSEDSDQLGHFVHEDIPDKVAISLLEFVERNDYRALSRPENAATNSKIDLLNKLNAKWGVGKK</sequence>
<evidence type="ECO:0000256" key="4">
    <source>
        <dbReference type="ARBA" id="ARBA00022801"/>
    </source>
</evidence>
<keyword evidence="11" id="KW-1185">Reference proteome</keyword>
<dbReference type="FunCoup" id="A0A448YKM1">
    <property type="interactions" value="856"/>
</dbReference>
<comment type="catalytic activity">
    <reaction evidence="5">
        <text>[phosphatase 2A protein]-C-terminal L-leucine methyl ester + H2O = [phosphatase 2A protein]-C-terminal L-leucine + methanol + H(+)</text>
        <dbReference type="Rhea" id="RHEA:48548"/>
        <dbReference type="Rhea" id="RHEA-COMP:12134"/>
        <dbReference type="Rhea" id="RHEA-COMP:12135"/>
        <dbReference type="ChEBI" id="CHEBI:15377"/>
        <dbReference type="ChEBI" id="CHEBI:15378"/>
        <dbReference type="ChEBI" id="CHEBI:17790"/>
        <dbReference type="ChEBI" id="CHEBI:90516"/>
        <dbReference type="ChEBI" id="CHEBI:90517"/>
        <dbReference type="EC" id="3.1.1.89"/>
    </reaction>
</comment>
<dbReference type="PIRSF" id="PIRSF022950">
    <property type="entry name" value="PPase_methylesterase_euk"/>
    <property type="match status" value="1"/>
</dbReference>
<evidence type="ECO:0000256" key="2">
    <source>
        <dbReference type="ARBA" id="ARBA00020672"/>
    </source>
</evidence>
<feature type="active site" evidence="7">
    <location>
        <position position="218"/>
    </location>
</feature>
<evidence type="ECO:0000256" key="6">
    <source>
        <dbReference type="PIRNR" id="PIRNR022950"/>
    </source>
</evidence>
<feature type="active site" evidence="7">
    <location>
        <position position="408"/>
    </location>
</feature>
<dbReference type="STRING" id="13370.A0A448YKM1"/>
<evidence type="ECO:0000256" key="8">
    <source>
        <dbReference type="SAM" id="MobiDB-lite"/>
    </source>
</evidence>
<dbReference type="PANTHER" id="PTHR14189:SF0">
    <property type="entry name" value="PROTEIN PHOSPHATASE METHYLESTERASE 1"/>
    <property type="match status" value="1"/>
</dbReference>
<reference evidence="10 11" key="1">
    <citation type="submission" date="2018-12" db="EMBL/GenBank/DDBJ databases">
        <authorList>
            <person name="Tiukova I."/>
            <person name="Dainat J."/>
        </authorList>
    </citation>
    <scope>NUCLEOTIDE SEQUENCE [LARGE SCALE GENOMIC DNA]</scope>
</reference>
<comment type="similarity">
    <text evidence="1 6">Belongs to the AB hydrolase superfamily.</text>
</comment>
<feature type="region of interest" description="Disordered" evidence="8">
    <location>
        <begin position="24"/>
        <end position="67"/>
    </location>
</feature>
<evidence type="ECO:0000256" key="7">
    <source>
        <dbReference type="PIRSR" id="PIRSR022950-1"/>
    </source>
</evidence>
<evidence type="ECO:0000259" key="9">
    <source>
        <dbReference type="Pfam" id="PF12697"/>
    </source>
</evidence>
<evidence type="ECO:0000256" key="3">
    <source>
        <dbReference type="ARBA" id="ARBA00022487"/>
    </source>
</evidence>
<dbReference type="AlphaFoldDB" id="A0A448YKM1"/>
<dbReference type="Proteomes" id="UP000290900">
    <property type="component" value="Unassembled WGS sequence"/>
</dbReference>
<keyword evidence="3 6" id="KW-0719">Serine esterase</keyword>
<dbReference type="EC" id="3.1.1.-" evidence="6"/>
<dbReference type="EMBL" id="CAACVR010000012">
    <property type="protein sequence ID" value="VEU21450.1"/>
    <property type="molecule type" value="Genomic_DNA"/>
</dbReference>
<dbReference type="InterPro" id="IPR029058">
    <property type="entry name" value="AB_hydrolase_fold"/>
</dbReference>
<dbReference type="Pfam" id="PF12697">
    <property type="entry name" value="Abhydrolase_6"/>
    <property type="match status" value="1"/>
</dbReference>
<dbReference type="InterPro" id="IPR000073">
    <property type="entry name" value="AB_hydrolase_1"/>
</dbReference>
<organism evidence="10 11">
    <name type="scientific">Brettanomyces naardenensis</name>
    <name type="common">Yeast</name>
    <dbReference type="NCBI Taxonomy" id="13370"/>
    <lineage>
        <taxon>Eukaryota</taxon>
        <taxon>Fungi</taxon>
        <taxon>Dikarya</taxon>
        <taxon>Ascomycota</taxon>
        <taxon>Saccharomycotina</taxon>
        <taxon>Pichiomycetes</taxon>
        <taxon>Pichiales</taxon>
        <taxon>Pichiaceae</taxon>
        <taxon>Brettanomyces</taxon>
    </lineage>
</organism>
<dbReference type="SUPFAM" id="SSF53474">
    <property type="entry name" value="alpha/beta-Hydrolases"/>
    <property type="match status" value="1"/>
</dbReference>
<evidence type="ECO:0000313" key="11">
    <source>
        <dbReference type="Proteomes" id="UP000290900"/>
    </source>
</evidence>
<accession>A0A448YKM1</accession>
<gene>
    <name evidence="10" type="ORF">BRENAR_LOCUS2183</name>
</gene>
<evidence type="ECO:0000313" key="10">
    <source>
        <dbReference type="EMBL" id="VEU21450.1"/>
    </source>
</evidence>
<feature type="active site" evidence="7">
    <location>
        <position position="256"/>
    </location>
</feature>
<dbReference type="PANTHER" id="PTHR14189">
    <property type="entry name" value="PROTEIN PHOSPHATASE METHYLESTERASE-1 RELATED"/>
    <property type="match status" value="1"/>
</dbReference>
<name>A0A448YKM1_BRENA</name>
<evidence type="ECO:0000256" key="5">
    <source>
        <dbReference type="ARBA" id="ARBA00049203"/>
    </source>
</evidence>
<dbReference type="InParanoid" id="A0A448YKM1"/>
<dbReference type="Gene3D" id="3.40.50.1820">
    <property type="entry name" value="alpha/beta hydrolase"/>
    <property type="match status" value="1"/>
</dbReference>
<feature type="compositionally biased region" description="Polar residues" evidence="8">
    <location>
        <begin position="52"/>
        <end position="63"/>
    </location>
</feature>
<dbReference type="InterPro" id="IPR016812">
    <property type="entry name" value="PPase_methylesterase_euk"/>
</dbReference>
<keyword evidence="4 6" id="KW-0378">Hydrolase</keyword>
<comment type="function">
    <text evidence="6">Demethylates proteins that have been reversibly carboxymethylated.</text>
</comment>
<protein>
    <recommendedName>
        <fullName evidence="2 6">Protein phosphatase methylesterase 1</fullName>
        <shortName evidence="6">PME-1</shortName>
        <ecNumber evidence="6">3.1.1.-</ecNumber>
    </recommendedName>
</protein>
<dbReference type="GO" id="GO:0051723">
    <property type="term" value="F:protein methylesterase activity"/>
    <property type="evidence" value="ECO:0007669"/>
    <property type="project" value="UniProtKB-EC"/>
</dbReference>
<feature type="domain" description="AB hydrolase-1" evidence="9">
    <location>
        <begin position="121"/>
        <end position="419"/>
    </location>
</feature>
<dbReference type="OrthoDB" id="194865at2759"/>
<evidence type="ECO:0000256" key="1">
    <source>
        <dbReference type="ARBA" id="ARBA00008645"/>
    </source>
</evidence>